<dbReference type="Proteomes" id="UP000198611">
    <property type="component" value="Unassembled WGS sequence"/>
</dbReference>
<dbReference type="AlphaFoldDB" id="A0A1I1N5L0"/>
<accession>A0A1I1N5L0</accession>
<proteinExistence type="predicted"/>
<dbReference type="RefSeq" id="WP_093426799.1">
    <property type="nucleotide sequence ID" value="NZ_FOMJ01000001.1"/>
</dbReference>
<protein>
    <submittedName>
        <fullName evidence="1">Uncharacterized protein</fullName>
    </submittedName>
</protein>
<evidence type="ECO:0000313" key="1">
    <source>
        <dbReference type="EMBL" id="SFC92472.1"/>
    </source>
</evidence>
<organism evidence="1 2">
    <name type="scientific">Thiohalospira halophila DSM 15071</name>
    <dbReference type="NCBI Taxonomy" id="1123397"/>
    <lineage>
        <taxon>Bacteria</taxon>
        <taxon>Pseudomonadati</taxon>
        <taxon>Pseudomonadota</taxon>
        <taxon>Gammaproteobacteria</taxon>
        <taxon>Thiohalospirales</taxon>
        <taxon>Thiohalospiraceae</taxon>
        <taxon>Thiohalospira</taxon>
    </lineage>
</organism>
<dbReference type="EMBL" id="FOMJ01000001">
    <property type="protein sequence ID" value="SFC92472.1"/>
    <property type="molecule type" value="Genomic_DNA"/>
</dbReference>
<gene>
    <name evidence="1" type="ORF">SAMN05660831_00101</name>
</gene>
<evidence type="ECO:0000313" key="2">
    <source>
        <dbReference type="Proteomes" id="UP000198611"/>
    </source>
</evidence>
<reference evidence="1 2" key="1">
    <citation type="submission" date="2016-10" db="EMBL/GenBank/DDBJ databases">
        <authorList>
            <person name="de Groot N.N."/>
        </authorList>
    </citation>
    <scope>NUCLEOTIDE SEQUENCE [LARGE SCALE GENOMIC DNA]</scope>
    <source>
        <strain evidence="1 2">HL3</strain>
    </source>
</reference>
<keyword evidence="2" id="KW-1185">Reference proteome</keyword>
<name>A0A1I1N5L0_9GAMM</name>
<dbReference type="STRING" id="1123397.SAMN05660831_00101"/>
<sequence length="63" mass="7362">MQTEREEAKKAMDRVYQCQSFAEAKAQMLENIASHLKRSTDEAEYMAVSRLHSDLFVHPFQDN</sequence>